<proteinExistence type="predicted"/>
<dbReference type="KEGG" id="ceu:A7L45_05130"/>
<gene>
    <name evidence="1" type="ORF">A7L45_05130</name>
</gene>
<keyword evidence="2" id="KW-1185">Reference proteome</keyword>
<dbReference type="STRING" id="1552.A7L45_05130"/>
<organism evidence="1 2">
    <name type="scientific">Clostridium estertheticum subsp. estertheticum</name>
    <dbReference type="NCBI Taxonomy" id="1552"/>
    <lineage>
        <taxon>Bacteria</taxon>
        <taxon>Bacillati</taxon>
        <taxon>Bacillota</taxon>
        <taxon>Clostridia</taxon>
        <taxon>Eubacteriales</taxon>
        <taxon>Clostridiaceae</taxon>
        <taxon>Clostridium</taxon>
    </lineage>
</organism>
<evidence type="ECO:0008006" key="3">
    <source>
        <dbReference type="Google" id="ProtNLM"/>
    </source>
</evidence>
<dbReference type="OrthoDB" id="7375452at2"/>
<dbReference type="AlphaFoldDB" id="A0A1J0GDQ6"/>
<reference evidence="2" key="1">
    <citation type="journal article" date="2016" name="Front. Microbiol.">
        <title>Complete Genome Sequence of Clostridium estertheticum DSM 8809, a Microbe Identified in Spoiled Vacuum Packed Beef.</title>
        <authorList>
            <person name="Yu Z."/>
            <person name="Gunn L."/>
            <person name="Brennan E."/>
            <person name="Reid R."/>
            <person name="Wall P.G."/>
            <person name="Gaora O.P."/>
            <person name="Hurley D."/>
            <person name="Bolton D."/>
            <person name="Fanning S."/>
        </authorList>
    </citation>
    <scope>NUCLEOTIDE SEQUENCE [LARGE SCALE GENOMIC DNA]</scope>
    <source>
        <strain evidence="2">DSM 8809</strain>
    </source>
</reference>
<dbReference type="RefSeq" id="WP_071611782.1">
    <property type="nucleotide sequence ID" value="NZ_CP015756.1"/>
</dbReference>
<sequence length="508" mass="58986">MKATLRCLLYNPSNEDFELISDMMNHFCKAKHFAYKRLEENRFTEGFKIHELSKSVSENYGLNSRQSKDAVEQARQTMISQVQLLNLRITEYEGKVEKLLKKFDKGVKLEQRHGLITKLNKRLRKLCTYLTHKTNNTLPSVIFGGKENFYNRCKGTISKEDYQLRRNNQFVSRGDKTKKGNPNLRIVIKDTNIYLEITTLESTKMDSRLKFDGSFTKSKITYKKILTPIYIPQKLSKKTGKINGFNYKDKLLMQVVNENSYQVELLLRDGKIYAHVTFELEKTEVTNTCHNFIIGIDTNPDGLALTMIDNKGNYKWHYYLKNTELLTASSTRRVNLCGELAKSVVWASKTYGCGIAVEDLEFINDKDVHSKIARKTSQFCYRLILTMIESACYKNGVEFIKVKAQYTSKIGLYKYCHQYGMDVHNGAAMVIARRSYGFKEKVPKLYKGFFKPIPIIKDGKLTYTNTTYSNEWSNWSNVSARFKMILQKDCYPGFVIKNRKDIRDMILA</sequence>
<evidence type="ECO:0000313" key="1">
    <source>
        <dbReference type="EMBL" id="APC39489.1"/>
    </source>
</evidence>
<accession>A0A1J0GDQ6</accession>
<dbReference type="Proteomes" id="UP000182569">
    <property type="component" value="Chromosome"/>
</dbReference>
<protein>
    <recommendedName>
        <fullName evidence="3">Transposase</fullName>
    </recommendedName>
</protein>
<evidence type="ECO:0000313" key="2">
    <source>
        <dbReference type="Proteomes" id="UP000182569"/>
    </source>
</evidence>
<name>A0A1J0GDQ6_9CLOT</name>
<dbReference type="EMBL" id="CP015756">
    <property type="protein sequence ID" value="APC39489.1"/>
    <property type="molecule type" value="Genomic_DNA"/>
</dbReference>